<accession>A0A0A9H4E7</accession>
<evidence type="ECO:0000256" key="1">
    <source>
        <dbReference type="SAM" id="Phobius"/>
    </source>
</evidence>
<organism evidence="2">
    <name type="scientific">Arundo donax</name>
    <name type="common">Giant reed</name>
    <name type="synonym">Donax arundinaceus</name>
    <dbReference type="NCBI Taxonomy" id="35708"/>
    <lineage>
        <taxon>Eukaryota</taxon>
        <taxon>Viridiplantae</taxon>
        <taxon>Streptophyta</taxon>
        <taxon>Embryophyta</taxon>
        <taxon>Tracheophyta</taxon>
        <taxon>Spermatophyta</taxon>
        <taxon>Magnoliopsida</taxon>
        <taxon>Liliopsida</taxon>
        <taxon>Poales</taxon>
        <taxon>Poaceae</taxon>
        <taxon>PACMAD clade</taxon>
        <taxon>Arundinoideae</taxon>
        <taxon>Arundineae</taxon>
        <taxon>Arundo</taxon>
    </lineage>
</organism>
<evidence type="ECO:0000313" key="2">
    <source>
        <dbReference type="EMBL" id="JAE30659.1"/>
    </source>
</evidence>
<feature type="transmembrane region" description="Helical" evidence="1">
    <location>
        <begin position="14"/>
        <end position="36"/>
    </location>
</feature>
<keyword evidence="1" id="KW-1133">Transmembrane helix</keyword>
<reference evidence="2" key="2">
    <citation type="journal article" date="2015" name="Data Brief">
        <title>Shoot transcriptome of the giant reed, Arundo donax.</title>
        <authorList>
            <person name="Barrero R.A."/>
            <person name="Guerrero F.D."/>
            <person name="Moolhuijzen P."/>
            <person name="Goolsby J.A."/>
            <person name="Tidwell J."/>
            <person name="Bellgard S.E."/>
            <person name="Bellgard M.I."/>
        </authorList>
    </citation>
    <scope>NUCLEOTIDE SEQUENCE</scope>
    <source>
        <tissue evidence="2">Shoot tissue taken approximately 20 cm above the soil surface</tissue>
    </source>
</reference>
<protein>
    <submittedName>
        <fullName evidence="2">Uncharacterized protein</fullName>
    </submittedName>
</protein>
<sequence>MSSKGNCNYINKFLIWHLPFLTNGFTVSMLDCYLFWFRRWLIKGF</sequence>
<dbReference type="EMBL" id="GBRH01167237">
    <property type="protein sequence ID" value="JAE30659.1"/>
    <property type="molecule type" value="Transcribed_RNA"/>
</dbReference>
<reference evidence="2" key="1">
    <citation type="submission" date="2014-09" db="EMBL/GenBank/DDBJ databases">
        <authorList>
            <person name="Magalhaes I.L.F."/>
            <person name="Oliveira U."/>
            <person name="Santos F.R."/>
            <person name="Vidigal T.H.D.A."/>
            <person name="Brescovit A.D."/>
            <person name="Santos A.J."/>
        </authorList>
    </citation>
    <scope>NUCLEOTIDE SEQUENCE</scope>
    <source>
        <tissue evidence="2">Shoot tissue taken approximately 20 cm above the soil surface</tissue>
    </source>
</reference>
<keyword evidence="1" id="KW-0812">Transmembrane</keyword>
<proteinExistence type="predicted"/>
<dbReference type="AlphaFoldDB" id="A0A0A9H4E7"/>
<keyword evidence="1" id="KW-0472">Membrane</keyword>
<name>A0A0A9H4E7_ARUDO</name>